<evidence type="ECO:0000313" key="2">
    <source>
        <dbReference type="Proteomes" id="UP000236732"/>
    </source>
</evidence>
<dbReference type="EMBL" id="FNVT01000001">
    <property type="protein sequence ID" value="SEF95830.1"/>
    <property type="molecule type" value="Genomic_DNA"/>
</dbReference>
<keyword evidence="2" id="KW-1185">Reference proteome</keyword>
<dbReference type="InterPro" id="IPR016084">
    <property type="entry name" value="Haem_Oase-like_multi-hlx"/>
</dbReference>
<dbReference type="Proteomes" id="UP000236732">
    <property type="component" value="Unassembled WGS sequence"/>
</dbReference>
<proteinExistence type="predicted"/>
<evidence type="ECO:0000313" key="1">
    <source>
        <dbReference type="EMBL" id="SEF95830.1"/>
    </source>
</evidence>
<dbReference type="SUPFAM" id="SSF48613">
    <property type="entry name" value="Heme oxygenase-like"/>
    <property type="match status" value="1"/>
</dbReference>
<sequence>MTTHSEELCRKIEMVMPIYAAATRRMITSPGFRDIYPEYLSTSHMLVRASVPVMRRALARCVELARQDEVADRLGAYLREHIPEELGHDEWVRDDMAAIGADPDEPWRRMPPPSVARVVGSQYYWIDHYHPVTLLGHITVLEGYPPTFPVIEDMIRRTGYPRAGFQNLLKHARLDVHHRKDLFAAIDALPLRPHHRAAMSTSAMNSVILYADVIDDLMTRVPARAAA</sequence>
<dbReference type="RefSeq" id="WP_103954579.1">
    <property type="nucleotide sequence ID" value="NZ_FNVT01000001.1"/>
</dbReference>
<organism evidence="1 2">
    <name type="scientific">Nonomuraea solani</name>
    <dbReference type="NCBI Taxonomy" id="1144553"/>
    <lineage>
        <taxon>Bacteria</taxon>
        <taxon>Bacillati</taxon>
        <taxon>Actinomycetota</taxon>
        <taxon>Actinomycetes</taxon>
        <taxon>Streptosporangiales</taxon>
        <taxon>Streptosporangiaceae</taxon>
        <taxon>Nonomuraea</taxon>
    </lineage>
</organism>
<gene>
    <name evidence="1" type="ORF">SAMN05444920_1011113</name>
</gene>
<name>A0A1H5W8W9_9ACTN</name>
<dbReference type="OrthoDB" id="112625at2"/>
<dbReference type="AlphaFoldDB" id="A0A1H5W8W9"/>
<accession>A0A1H5W8W9</accession>
<protein>
    <submittedName>
        <fullName evidence="1">Iron-containing redox enzyme</fullName>
    </submittedName>
</protein>
<dbReference type="SMART" id="SM01236">
    <property type="entry name" value="Haem_oxygenase_2"/>
    <property type="match status" value="1"/>
</dbReference>
<reference evidence="1 2" key="1">
    <citation type="submission" date="2016-10" db="EMBL/GenBank/DDBJ databases">
        <authorList>
            <person name="de Groot N.N."/>
        </authorList>
    </citation>
    <scope>NUCLEOTIDE SEQUENCE [LARGE SCALE GENOMIC DNA]</scope>
    <source>
        <strain evidence="1 2">CGMCC 4.7037</strain>
    </source>
</reference>
<dbReference type="Pfam" id="PF14518">
    <property type="entry name" value="Haem_oxygenas_2"/>
    <property type="match status" value="1"/>
</dbReference>
<dbReference type="Gene3D" id="1.20.910.10">
    <property type="entry name" value="Heme oxygenase-like"/>
    <property type="match status" value="1"/>
</dbReference>